<dbReference type="eggNOG" id="KOG4020">
    <property type="taxonomic scope" value="Eukaryota"/>
</dbReference>
<keyword evidence="7 9" id="KW-0411">Iron-sulfur</keyword>
<organism evidence="13 14">
    <name type="scientific">Loa loa</name>
    <name type="common">Eye worm</name>
    <name type="synonym">Filaria loa</name>
    <dbReference type="NCBI Taxonomy" id="7209"/>
    <lineage>
        <taxon>Eukaryota</taxon>
        <taxon>Metazoa</taxon>
        <taxon>Ecdysozoa</taxon>
        <taxon>Nematoda</taxon>
        <taxon>Chromadorea</taxon>
        <taxon>Rhabditida</taxon>
        <taxon>Spirurina</taxon>
        <taxon>Spiruromorpha</taxon>
        <taxon>Filarioidea</taxon>
        <taxon>Onchocercidae</taxon>
        <taxon>Loa</taxon>
    </lineage>
</organism>
<evidence type="ECO:0000256" key="9">
    <source>
        <dbReference type="HAMAP-Rule" id="MF_03115"/>
    </source>
</evidence>
<dbReference type="PANTHER" id="PTHR13273:SF14">
    <property type="entry name" value="ANAMORSIN"/>
    <property type="match status" value="1"/>
</dbReference>
<reference evidence="13" key="1">
    <citation type="submission" date="2012-04" db="EMBL/GenBank/DDBJ databases">
        <title>The Genome Sequence of Loa loa.</title>
        <authorList>
            <consortium name="The Broad Institute Genome Sequencing Platform"/>
            <consortium name="Broad Institute Genome Sequencing Center for Infectious Disease"/>
            <person name="Nutman T.B."/>
            <person name="Fink D.L."/>
            <person name="Russ C."/>
            <person name="Young S."/>
            <person name="Zeng Q."/>
            <person name="Gargeya S."/>
            <person name="Alvarado L."/>
            <person name="Berlin A."/>
            <person name="Chapman S.B."/>
            <person name="Chen Z."/>
            <person name="Freedman E."/>
            <person name="Gellesch M."/>
            <person name="Goldberg J."/>
            <person name="Griggs A."/>
            <person name="Gujja S."/>
            <person name="Heilman E.R."/>
            <person name="Heiman D."/>
            <person name="Howarth C."/>
            <person name="Mehta T."/>
            <person name="Neiman D."/>
            <person name="Pearson M."/>
            <person name="Roberts A."/>
            <person name="Saif S."/>
            <person name="Shea T."/>
            <person name="Shenoy N."/>
            <person name="Sisk P."/>
            <person name="Stolte C."/>
            <person name="Sykes S."/>
            <person name="White J."/>
            <person name="Yandava C."/>
            <person name="Haas B."/>
            <person name="Henn M.R."/>
            <person name="Nusbaum C."/>
            <person name="Birren B."/>
        </authorList>
    </citation>
    <scope>NUCLEOTIDE SEQUENCE [LARGE SCALE GENOMIC DNA]</scope>
</reference>
<keyword evidence="5 9" id="KW-0479">Metal-binding</keyword>
<comment type="domain">
    <text evidence="9">The C-terminal domain binds 2 Fe-S clusters but is otherwise mostly in an intrinsically disordered conformation.</text>
</comment>
<dbReference type="GO" id="GO:0005758">
    <property type="term" value="C:mitochondrial intermembrane space"/>
    <property type="evidence" value="ECO:0007669"/>
    <property type="project" value="UniProtKB-SubCell"/>
</dbReference>
<comment type="cofactor">
    <cofactor evidence="1 9">
        <name>[4Fe-4S] cluster</name>
        <dbReference type="ChEBI" id="CHEBI:49883"/>
    </cofactor>
</comment>
<evidence type="ECO:0000256" key="4">
    <source>
        <dbReference type="ARBA" id="ARBA00022490"/>
    </source>
</evidence>
<feature type="binding site" evidence="9">
    <location>
        <position position="231"/>
    </location>
    <ligand>
        <name>[4Fe-4S] cluster</name>
        <dbReference type="ChEBI" id="CHEBI:49883"/>
    </ligand>
</feature>
<dbReference type="HAMAP" id="MF_03115">
    <property type="entry name" value="Anamorsin"/>
    <property type="match status" value="1"/>
</dbReference>
<evidence type="ECO:0000259" key="11">
    <source>
        <dbReference type="Pfam" id="PF05093"/>
    </source>
</evidence>
<dbReference type="GO" id="GO:0051537">
    <property type="term" value="F:2 iron, 2 sulfur cluster binding"/>
    <property type="evidence" value="ECO:0007669"/>
    <property type="project" value="UniProtKB-UniRule"/>
</dbReference>
<sequence length="371" mass="41382">MDLSLLISTADSSSEILFLQDANTEELPDNFNMSMEQLKARFKTVTVLIPKDKQIGVDTKEEIYDAVMIVTFGAALERLLRLAFLAVKPNCPVGLNVRNVDEVKVLREIKLAGFLRVMKVGYGVWEAYNCEKPNFSVGATVPLKLPRSSKESNVWNVNVVDDDLIDEDTLLQEEDYVKPTTATLKGNLEGKFNPSSEMKKRRPCKNCTCGLAEMAESEKVTAQVKPGRSACGNCGLGDAFRCSTCPYWGLPPFKPGEEGRIKLGMEMSIADFLKDLPSRDKANFSSFLKQNGKPVVARISEQTDDEKRIIFDMKPLLLRYLQSNWGNIPTCSTSSNRSARSERKRTSDVSGHTIDDSESTSGARVKTRRRE</sequence>
<dbReference type="Pfam" id="PF05093">
    <property type="entry name" value="CIAPIN1"/>
    <property type="match status" value="1"/>
</dbReference>
<dbReference type="PANTHER" id="PTHR13273">
    <property type="entry name" value="ANAMORSIN"/>
    <property type="match status" value="1"/>
</dbReference>
<dbReference type="WBParaSite" id="EN70_1692">
    <property type="protein sequence ID" value="EN70_1692"/>
    <property type="gene ID" value="EN70_1692"/>
</dbReference>
<feature type="short sequence motif" description="Cx2C motif 1" evidence="9">
    <location>
        <begin position="231"/>
        <end position="234"/>
    </location>
</feature>
<keyword evidence="3 9" id="KW-0004">4Fe-4S</keyword>
<evidence type="ECO:0000313" key="13">
    <source>
        <dbReference type="Proteomes" id="UP000095285"/>
    </source>
</evidence>
<comment type="similarity">
    <text evidence="2 9">Belongs to the anamorsin family.</text>
</comment>
<feature type="short sequence motif" description="Cx2C motif 2" evidence="9">
    <location>
        <begin position="242"/>
        <end position="245"/>
    </location>
</feature>
<dbReference type="GO" id="GO:0009055">
    <property type="term" value="F:electron transfer activity"/>
    <property type="evidence" value="ECO:0007669"/>
    <property type="project" value="UniProtKB-UniRule"/>
</dbReference>
<reference evidence="14" key="2">
    <citation type="submission" date="2016-11" db="UniProtKB">
        <authorList>
            <consortium name="WormBaseParasite"/>
        </authorList>
    </citation>
    <scope>IDENTIFICATION</scope>
</reference>
<proteinExistence type="inferred from homology"/>
<keyword evidence="13" id="KW-1185">Reference proteome</keyword>
<evidence type="ECO:0000256" key="8">
    <source>
        <dbReference type="ARBA" id="ARBA00023128"/>
    </source>
</evidence>
<feature type="binding site" evidence="9">
    <location>
        <position position="242"/>
    </location>
    <ligand>
        <name>[4Fe-4S] cluster</name>
        <dbReference type="ChEBI" id="CHEBI:49883"/>
    </ligand>
</feature>
<dbReference type="Pfam" id="PF10172">
    <property type="entry name" value="DDA1"/>
    <property type="match status" value="1"/>
</dbReference>
<evidence type="ECO:0000259" key="12">
    <source>
        <dbReference type="Pfam" id="PF10172"/>
    </source>
</evidence>
<dbReference type="STRING" id="7209.A0A1I7VEL7"/>
<comment type="subunit">
    <text evidence="9">Monomer.</text>
</comment>
<feature type="domain" description="DET1- and DDB1-associated protein 1" evidence="12">
    <location>
        <begin position="271"/>
        <end position="325"/>
    </location>
</feature>
<dbReference type="GO" id="GO:0046872">
    <property type="term" value="F:metal ion binding"/>
    <property type="evidence" value="ECO:0007669"/>
    <property type="project" value="UniProtKB-KW"/>
</dbReference>
<accession>A0A1I7VEL7</accession>
<evidence type="ECO:0000313" key="14">
    <source>
        <dbReference type="WBParaSite" id="EN70_1692"/>
    </source>
</evidence>
<dbReference type="InterPro" id="IPR018276">
    <property type="entry name" value="DDA1_dom"/>
</dbReference>
<feature type="binding site" evidence="9">
    <location>
        <position position="245"/>
    </location>
    <ligand>
        <name>[4Fe-4S] cluster</name>
        <dbReference type="ChEBI" id="CHEBI:49883"/>
    </ligand>
</feature>
<evidence type="ECO:0000256" key="6">
    <source>
        <dbReference type="ARBA" id="ARBA00023004"/>
    </source>
</evidence>
<dbReference type="InterPro" id="IPR007785">
    <property type="entry name" value="Anamorsin"/>
</dbReference>
<comment type="domain">
    <text evidence="9">The twin Cx2C motifs are involved in the recognition by the mitochondrial MIA40-ERV1 disulfide relay system. The formation of 2 disulfide bonds in the Cx2C motifs through dithiol/disulfide exchange reactions effectively traps the protein in the mitochondrial intermembrane space.</text>
</comment>
<keyword evidence="8 9" id="KW-0496">Mitochondrion</keyword>
<evidence type="ECO:0000256" key="7">
    <source>
        <dbReference type="ARBA" id="ARBA00023014"/>
    </source>
</evidence>
<dbReference type="InterPro" id="IPR046408">
    <property type="entry name" value="CIAPIN1"/>
</dbReference>
<dbReference type="Proteomes" id="UP000095285">
    <property type="component" value="Unassembled WGS sequence"/>
</dbReference>
<comment type="caution">
    <text evidence="9">Lacks conserved residue(s) required for the propagation of feature annotation.</text>
</comment>
<comment type="domain">
    <text evidence="9">The N-terminal domain has structural similarity with S-adenosyl-L-methionine-dependent methyltransferases, but does not bind S-adenosyl-L-methionine. It is required for correct assembly of the 2 Fe-S clusters.</text>
</comment>
<feature type="domain" description="Anamorsin C-terminal" evidence="11">
    <location>
        <begin position="218"/>
        <end position="258"/>
    </location>
</feature>
<evidence type="ECO:0000256" key="2">
    <source>
        <dbReference type="ARBA" id="ARBA00008169"/>
    </source>
</evidence>
<name>A0A1I7VEL7_LOALO</name>
<evidence type="ECO:0000256" key="5">
    <source>
        <dbReference type="ARBA" id="ARBA00022723"/>
    </source>
</evidence>
<comment type="subcellular location">
    <subcellularLocation>
        <location evidence="9">Cytoplasm</location>
    </subcellularLocation>
    <subcellularLocation>
        <location evidence="9">Mitochondrion intermembrane space</location>
    </subcellularLocation>
</comment>
<dbReference type="GO" id="GO:0016226">
    <property type="term" value="P:iron-sulfur cluster assembly"/>
    <property type="evidence" value="ECO:0007669"/>
    <property type="project" value="UniProtKB-UniRule"/>
</dbReference>
<protein>
    <recommendedName>
        <fullName evidence="9">Anamorsin homolog</fullName>
    </recommendedName>
    <alternativeName>
        <fullName evidence="9">Fe-S cluster assembly protein DRE2 homolog</fullName>
    </alternativeName>
</protein>
<feature type="binding site" evidence="9">
    <location>
        <position position="234"/>
    </location>
    <ligand>
        <name>[4Fe-4S] cluster</name>
        <dbReference type="ChEBI" id="CHEBI:49883"/>
    </ligand>
</feature>
<evidence type="ECO:0000256" key="10">
    <source>
        <dbReference type="SAM" id="MobiDB-lite"/>
    </source>
</evidence>
<evidence type="ECO:0000256" key="3">
    <source>
        <dbReference type="ARBA" id="ARBA00022485"/>
    </source>
</evidence>
<dbReference type="AlphaFoldDB" id="A0A1I7VEL7"/>
<comment type="function">
    <text evidence="9">Component of the cytosolic iron-sulfur (Fe-S) protein assembly (CIA) machinery. Required for the maturation of extramitochondrial Fe-S proteins. Part of an electron transfer chain functioning in an early step of cytosolic Fe-S biogenesis, facilitating the de novo assembly of a [4Fe-4S] cluster on the cytosolic Fe-S scaffold complex. Electrons are transferred from NADPH via a FAD- and FMN-containing diflavin oxidoreductase. Together with the diflavin oxidoreductase, also required for the assembly of the diferric tyrosyl radical cofactor of ribonucleotide reductase (RNR), probably by providing electrons for reduction during radical cofactor maturation in the catalytic small subunit.</text>
</comment>
<feature type="region of interest" description="Fe-S binding site B" evidence="9">
    <location>
        <begin position="231"/>
        <end position="245"/>
    </location>
</feature>
<dbReference type="GO" id="GO:0051539">
    <property type="term" value="F:4 iron, 4 sulfur cluster binding"/>
    <property type="evidence" value="ECO:0007669"/>
    <property type="project" value="UniProtKB-KW"/>
</dbReference>
<keyword evidence="6 9" id="KW-0408">Iron</keyword>
<feature type="region of interest" description="Disordered" evidence="10">
    <location>
        <begin position="331"/>
        <end position="371"/>
    </location>
</feature>
<keyword evidence="4 9" id="KW-0963">Cytoplasm</keyword>
<evidence type="ECO:0000256" key="1">
    <source>
        <dbReference type="ARBA" id="ARBA00001966"/>
    </source>
</evidence>